<protein>
    <submittedName>
        <fullName evidence="1">Uncharacterized protein</fullName>
    </submittedName>
</protein>
<reference evidence="1 2" key="1">
    <citation type="submission" date="2022-08" db="EMBL/GenBank/DDBJ databases">
        <title>Genome Sequence of the sulphate-reducing bacterium, Pseudodesulfovibrio sp. SYK.</title>
        <authorList>
            <person name="Kondo R."/>
            <person name="Kataoka T."/>
        </authorList>
    </citation>
    <scope>NUCLEOTIDE SEQUENCE [LARGE SCALE GENOMIC DNA]</scope>
    <source>
        <strain evidence="1 2">SYK</strain>
    </source>
</reference>
<name>A0ABM8AYV8_9BACT</name>
<accession>A0ABM8AYV8</accession>
<evidence type="ECO:0000313" key="1">
    <source>
        <dbReference type="EMBL" id="BDQ36508.1"/>
    </source>
</evidence>
<dbReference type="EMBL" id="AP026709">
    <property type="protein sequence ID" value="BDQ36508.1"/>
    <property type="molecule type" value="Genomic_DNA"/>
</dbReference>
<gene>
    <name evidence="1" type="ORF">SYK_08680</name>
</gene>
<dbReference type="Proteomes" id="UP001317742">
    <property type="component" value="Chromosome"/>
</dbReference>
<sequence>MSVRNLLHDVLGYEDNFIEQTVRTIFRNNRPVDDIDNVFIKDGDRLALGGAMPGIVGIVMGRDNPYKSFRSDISVQKEVKARNIEPITISMKIFSTLAVETGIDVLGRGILVESLTLADFLEEKSDLIIEADGKKGKELVEYIRTMKDKIGIRVIFE</sequence>
<evidence type="ECO:0000313" key="2">
    <source>
        <dbReference type="Proteomes" id="UP001317742"/>
    </source>
</evidence>
<proteinExistence type="predicted"/>
<organism evidence="1 2">
    <name type="scientific">Pseudodesulfovibrio nedwellii</name>
    <dbReference type="NCBI Taxonomy" id="2973072"/>
    <lineage>
        <taxon>Bacteria</taxon>
        <taxon>Pseudomonadati</taxon>
        <taxon>Thermodesulfobacteriota</taxon>
        <taxon>Desulfovibrionia</taxon>
        <taxon>Desulfovibrionales</taxon>
        <taxon>Desulfovibrionaceae</taxon>
    </lineage>
</organism>
<keyword evidence="2" id="KW-1185">Reference proteome</keyword>